<feature type="compositionally biased region" description="Basic and acidic residues" evidence="1">
    <location>
        <begin position="37"/>
        <end position="55"/>
    </location>
</feature>
<dbReference type="EMBL" id="RKJW01000002">
    <property type="protein sequence ID" value="RPA27228.1"/>
    <property type="molecule type" value="Genomic_DNA"/>
</dbReference>
<protein>
    <submittedName>
        <fullName evidence="2">Uncharacterized protein</fullName>
    </submittedName>
</protein>
<gene>
    <name evidence="2" type="ORF">EGT70_28095</name>
</gene>
<accession>A0AAX1X9I3</accession>
<name>A0AAX1X9I3_BURML</name>
<evidence type="ECO:0000313" key="2">
    <source>
        <dbReference type="EMBL" id="RPA27228.1"/>
    </source>
</evidence>
<evidence type="ECO:0000313" key="3">
    <source>
        <dbReference type="Proteomes" id="UP000269379"/>
    </source>
</evidence>
<feature type="region of interest" description="Disordered" evidence="1">
    <location>
        <begin position="20"/>
        <end position="57"/>
    </location>
</feature>
<dbReference type="Proteomes" id="UP000269379">
    <property type="component" value="Chromosome 1"/>
</dbReference>
<reference evidence="3" key="1">
    <citation type="submission" date="2018-10" db="EMBL/GenBank/DDBJ databases">
        <title>FDA dAtabase for Regulatory Grade micrObial Sequences (FDA-ARGOS): Supporting development and validation of Infectious Disease Dx tests.</title>
        <authorList>
            <person name="Minogue T."/>
            <person name="Wolcott M."/>
            <person name="Wasieloski L."/>
            <person name="Aguilar W."/>
            <person name="Moore D."/>
            <person name="Jaissle J."/>
            <person name="Tallon L."/>
            <person name="Sadzewicz L."/>
            <person name="Zhao X."/>
            <person name="Vavikolanu K."/>
            <person name="Mehta A."/>
            <person name="Aluvathingal J."/>
            <person name="Nadendla S."/>
            <person name="Yan Y."/>
            <person name="Sichtig H."/>
        </authorList>
    </citation>
    <scope>NUCLEOTIDE SEQUENCE [LARGE SCALE GENOMIC DNA]</scope>
    <source>
        <strain evidence="3">FDAARGOS_588</strain>
    </source>
</reference>
<proteinExistence type="predicted"/>
<evidence type="ECO:0000256" key="1">
    <source>
        <dbReference type="SAM" id="MobiDB-lite"/>
    </source>
</evidence>
<comment type="caution">
    <text evidence="2">The sequence shown here is derived from an EMBL/GenBank/DDBJ whole genome shotgun (WGS) entry which is preliminary data.</text>
</comment>
<sequence length="82" mass="9092">MTGIGTVDVHIGHRNLREGYMLRSRGEQPLGAPASYKRRDDRGAGRPSNERESDGRNALFVQQTATTRGNDQPAHAKFRSIT</sequence>
<dbReference type="AlphaFoldDB" id="A0AAX1X9I3"/>
<organism evidence="2 3">
    <name type="scientific">Burkholderia mallei</name>
    <name type="common">Pseudomonas mallei</name>
    <dbReference type="NCBI Taxonomy" id="13373"/>
    <lineage>
        <taxon>Bacteria</taxon>
        <taxon>Pseudomonadati</taxon>
        <taxon>Pseudomonadota</taxon>
        <taxon>Betaproteobacteria</taxon>
        <taxon>Burkholderiales</taxon>
        <taxon>Burkholderiaceae</taxon>
        <taxon>Burkholderia</taxon>
        <taxon>pseudomallei group</taxon>
    </lineage>
</organism>